<protein>
    <submittedName>
        <fullName evidence="1">Uncharacterized protein</fullName>
    </submittedName>
</protein>
<name>A0AAV5R4G3_PICKL</name>
<comment type="caution">
    <text evidence="1">The sequence shown here is derived from an EMBL/GenBank/DDBJ whole genome shotgun (WGS) entry which is preliminary data.</text>
</comment>
<reference evidence="1 2" key="1">
    <citation type="journal article" date="2023" name="Elife">
        <title>Identification of key yeast species and microbe-microbe interactions impacting larval growth of Drosophila in the wild.</title>
        <authorList>
            <person name="Mure A."/>
            <person name="Sugiura Y."/>
            <person name="Maeda R."/>
            <person name="Honda K."/>
            <person name="Sakurai N."/>
            <person name="Takahashi Y."/>
            <person name="Watada M."/>
            <person name="Katoh T."/>
            <person name="Gotoh A."/>
            <person name="Gotoh Y."/>
            <person name="Taniguchi I."/>
            <person name="Nakamura K."/>
            <person name="Hayashi T."/>
            <person name="Katayama T."/>
            <person name="Uemura T."/>
            <person name="Hattori Y."/>
        </authorList>
    </citation>
    <scope>NUCLEOTIDE SEQUENCE [LARGE SCALE GENOMIC DNA]</scope>
    <source>
        <strain evidence="1 2">PK-24</strain>
    </source>
</reference>
<dbReference type="Proteomes" id="UP001378960">
    <property type="component" value="Unassembled WGS sequence"/>
</dbReference>
<evidence type="ECO:0000313" key="2">
    <source>
        <dbReference type="Proteomes" id="UP001378960"/>
    </source>
</evidence>
<keyword evidence="2" id="KW-1185">Reference proteome</keyword>
<evidence type="ECO:0000313" key="1">
    <source>
        <dbReference type="EMBL" id="GMM45491.1"/>
    </source>
</evidence>
<gene>
    <name evidence="1" type="ORF">DAPK24_020660</name>
</gene>
<organism evidence="1 2">
    <name type="scientific">Pichia kluyveri</name>
    <name type="common">Yeast</name>
    <dbReference type="NCBI Taxonomy" id="36015"/>
    <lineage>
        <taxon>Eukaryota</taxon>
        <taxon>Fungi</taxon>
        <taxon>Dikarya</taxon>
        <taxon>Ascomycota</taxon>
        <taxon>Saccharomycotina</taxon>
        <taxon>Pichiomycetes</taxon>
        <taxon>Pichiales</taxon>
        <taxon>Pichiaceae</taxon>
        <taxon>Pichia</taxon>
    </lineage>
</organism>
<proteinExistence type="predicted"/>
<dbReference type="EMBL" id="BTGB01000002">
    <property type="protein sequence ID" value="GMM45491.1"/>
    <property type="molecule type" value="Genomic_DNA"/>
</dbReference>
<sequence>MQQELVRVYEFENKAHRALLNNQIQSSIEFHKLSLAELNIIITNQQPDINDDFNVMESLHLLKNQINNKIVYLENLSISNNPVPDPVKSGLLDQLNVHKQDDKFVIKQDAQITKVEHQLQLLKFKPDVKQQEINDLLVQLNTLYYNKMKNYESILEEILNK</sequence>
<accession>A0AAV5R4G3</accession>
<dbReference type="AlphaFoldDB" id="A0AAV5R4G3"/>